<accession>A0A3N1GM74</accession>
<comment type="caution">
    <text evidence="2">The sequence shown here is derived from an EMBL/GenBank/DDBJ whole genome shotgun (WGS) entry which is preliminary data.</text>
</comment>
<keyword evidence="1" id="KW-0812">Transmembrane</keyword>
<sequence>MADSTSPPAAATNRPISDRRFLLYALGACAVALVGAGVVGGAVAFTTSAVLARRSGRGRSLKWSFTVLAALCLIGAFVVFIDGEFGTASLVIQGET</sequence>
<proteinExistence type="predicted"/>
<gene>
    <name evidence="2" type="ORF">EDD30_4261</name>
</gene>
<keyword evidence="1" id="KW-0472">Membrane</keyword>
<dbReference type="InterPro" id="IPR006311">
    <property type="entry name" value="TAT_signal"/>
</dbReference>
<keyword evidence="1" id="KW-1133">Transmembrane helix</keyword>
<feature type="transmembrane region" description="Helical" evidence="1">
    <location>
        <begin position="63"/>
        <end position="81"/>
    </location>
</feature>
<protein>
    <submittedName>
        <fullName evidence="2">Uncharacterized protein</fullName>
    </submittedName>
</protein>
<name>A0A3N1GM74_9ACTN</name>
<organism evidence="2 3">
    <name type="scientific">Couchioplanes caeruleus</name>
    <dbReference type="NCBI Taxonomy" id="56438"/>
    <lineage>
        <taxon>Bacteria</taxon>
        <taxon>Bacillati</taxon>
        <taxon>Actinomycetota</taxon>
        <taxon>Actinomycetes</taxon>
        <taxon>Micromonosporales</taxon>
        <taxon>Micromonosporaceae</taxon>
        <taxon>Couchioplanes</taxon>
    </lineage>
</organism>
<dbReference type="PROSITE" id="PS51318">
    <property type="entry name" value="TAT"/>
    <property type="match status" value="1"/>
</dbReference>
<dbReference type="Proteomes" id="UP000271683">
    <property type="component" value="Unassembled WGS sequence"/>
</dbReference>
<dbReference type="AlphaFoldDB" id="A0A3N1GM74"/>
<dbReference type="EMBL" id="RJKL01000001">
    <property type="protein sequence ID" value="ROP31362.1"/>
    <property type="molecule type" value="Genomic_DNA"/>
</dbReference>
<evidence type="ECO:0000313" key="2">
    <source>
        <dbReference type="EMBL" id="ROP31362.1"/>
    </source>
</evidence>
<dbReference type="RefSeq" id="WP_148088154.1">
    <property type="nucleotide sequence ID" value="NZ_RJKL01000001.1"/>
</dbReference>
<feature type="transmembrane region" description="Helical" evidence="1">
    <location>
        <begin position="21"/>
        <end position="51"/>
    </location>
</feature>
<evidence type="ECO:0000256" key="1">
    <source>
        <dbReference type="SAM" id="Phobius"/>
    </source>
</evidence>
<evidence type="ECO:0000313" key="3">
    <source>
        <dbReference type="Proteomes" id="UP000271683"/>
    </source>
</evidence>
<reference evidence="2 3" key="1">
    <citation type="submission" date="2018-11" db="EMBL/GenBank/DDBJ databases">
        <title>Sequencing the genomes of 1000 actinobacteria strains.</title>
        <authorList>
            <person name="Klenk H.-P."/>
        </authorList>
    </citation>
    <scope>NUCLEOTIDE SEQUENCE [LARGE SCALE GENOMIC DNA]</scope>
    <source>
        <strain evidence="2 3">DSM 43634</strain>
    </source>
</reference>